<evidence type="ECO:0000313" key="2">
    <source>
        <dbReference type="EMBL" id="KWT85939.1"/>
    </source>
</evidence>
<keyword evidence="1" id="KW-1133">Transmembrane helix</keyword>
<evidence type="ECO:0000313" key="3">
    <source>
        <dbReference type="Proteomes" id="UP000060487"/>
    </source>
</evidence>
<organism evidence="2 3">
    <name type="scientific">Candidatus Magnetominusculus xianensis</name>
    <dbReference type="NCBI Taxonomy" id="1748249"/>
    <lineage>
        <taxon>Bacteria</taxon>
        <taxon>Pseudomonadati</taxon>
        <taxon>Nitrospirota</taxon>
        <taxon>Nitrospiria</taxon>
        <taxon>Nitrospirales</taxon>
        <taxon>Nitrospiraceae</taxon>
        <taxon>Candidatus Magnetominusculus</taxon>
    </lineage>
</organism>
<feature type="transmembrane region" description="Helical" evidence="1">
    <location>
        <begin position="34"/>
        <end position="53"/>
    </location>
</feature>
<keyword evidence="1" id="KW-0472">Membrane</keyword>
<dbReference type="EMBL" id="LNQR01000058">
    <property type="protein sequence ID" value="KWT85939.1"/>
    <property type="molecule type" value="Genomic_DNA"/>
</dbReference>
<sequence>MELLAEFYKKALRGAFILVAILAFLVGDKIGKDYYKYITSGAALFFILVELFINKILWKIWHGNLNISDEWEAITKYEKSIGIYPNKECCLVQSTKESQHKTIFKQDCVTLAIELSGGQDFPHFYSLAIEMIKDKTALRVRYAYKVDYINSKLGCPQDTAYGYEEMAITEYEELKGWQWFLKKCRIIKAKPSRMTGRFWHCARECGNAYIGTVEFWRNNKP</sequence>
<protein>
    <recommendedName>
        <fullName evidence="4">SMODS-associating 2TM beta-strand rich effector domain-containing protein</fullName>
    </recommendedName>
</protein>
<reference evidence="2 3" key="1">
    <citation type="submission" date="2015-11" db="EMBL/GenBank/DDBJ databases">
        <authorList>
            <person name="Lin W."/>
        </authorList>
    </citation>
    <scope>NUCLEOTIDE SEQUENCE [LARGE SCALE GENOMIC DNA]</scope>
    <source>
        <strain evidence="2 3">HCH-1</strain>
    </source>
</reference>
<keyword evidence="3" id="KW-1185">Reference proteome</keyword>
<evidence type="ECO:0000256" key="1">
    <source>
        <dbReference type="SAM" id="Phobius"/>
    </source>
</evidence>
<comment type="caution">
    <text evidence="2">The sequence shown here is derived from an EMBL/GenBank/DDBJ whole genome shotgun (WGS) entry which is preliminary data.</text>
</comment>
<name>A0ABR5SGZ4_9BACT</name>
<keyword evidence="1" id="KW-0812">Transmembrane</keyword>
<proteinExistence type="predicted"/>
<dbReference type="RefSeq" id="WP_085052265.1">
    <property type="nucleotide sequence ID" value="NZ_LNQR01000058.1"/>
</dbReference>
<feature type="transmembrane region" description="Helical" evidence="1">
    <location>
        <begin position="12"/>
        <end position="28"/>
    </location>
</feature>
<gene>
    <name evidence="2" type="ORF">ASN18_1650</name>
</gene>
<dbReference type="Proteomes" id="UP000060487">
    <property type="component" value="Unassembled WGS sequence"/>
</dbReference>
<accession>A0ABR5SGZ4</accession>
<evidence type="ECO:0008006" key="4">
    <source>
        <dbReference type="Google" id="ProtNLM"/>
    </source>
</evidence>